<gene>
    <name evidence="2" type="ORF">GCM10019016_059920</name>
</gene>
<reference evidence="3" key="1">
    <citation type="journal article" date="2019" name="Int. J. Syst. Evol. Microbiol.">
        <title>The Global Catalogue of Microorganisms (GCM) 10K type strain sequencing project: providing services to taxonomists for standard genome sequencing and annotation.</title>
        <authorList>
            <consortium name="The Broad Institute Genomics Platform"/>
            <consortium name="The Broad Institute Genome Sequencing Center for Infectious Disease"/>
            <person name="Wu L."/>
            <person name="Ma J."/>
        </authorList>
    </citation>
    <scope>NUCLEOTIDE SEQUENCE [LARGE SCALE GENOMIC DNA]</scope>
    <source>
        <strain evidence="3">JCM 4816</strain>
    </source>
</reference>
<dbReference type="RefSeq" id="WP_345579521.1">
    <property type="nucleotide sequence ID" value="NZ_BAAAXF010000040.1"/>
</dbReference>
<dbReference type="EMBL" id="BAAAXF010000040">
    <property type="protein sequence ID" value="GAA3498889.1"/>
    <property type="molecule type" value="Genomic_DNA"/>
</dbReference>
<evidence type="ECO:0000313" key="2">
    <source>
        <dbReference type="EMBL" id="GAA3498889.1"/>
    </source>
</evidence>
<comment type="caution">
    <text evidence="2">The sequence shown here is derived from an EMBL/GenBank/DDBJ whole genome shotgun (WGS) entry which is preliminary data.</text>
</comment>
<name>A0ABP6TWJ9_9ACTN</name>
<proteinExistence type="predicted"/>
<dbReference type="Proteomes" id="UP001501455">
    <property type="component" value="Unassembled WGS sequence"/>
</dbReference>
<evidence type="ECO:0008006" key="4">
    <source>
        <dbReference type="Google" id="ProtNLM"/>
    </source>
</evidence>
<protein>
    <recommendedName>
        <fullName evidence="4">DUF2087 domain-containing protein</fullName>
    </recommendedName>
</protein>
<organism evidence="2 3">
    <name type="scientific">Streptomyces prasinosporus</name>
    <dbReference type="NCBI Taxonomy" id="68256"/>
    <lineage>
        <taxon>Bacteria</taxon>
        <taxon>Bacillati</taxon>
        <taxon>Actinomycetota</taxon>
        <taxon>Actinomycetes</taxon>
        <taxon>Kitasatosporales</taxon>
        <taxon>Streptomycetaceae</taxon>
        <taxon>Streptomyces</taxon>
        <taxon>Streptomyces albogriseolus group</taxon>
    </lineage>
</organism>
<evidence type="ECO:0000256" key="1">
    <source>
        <dbReference type="SAM" id="MobiDB-lite"/>
    </source>
</evidence>
<accession>A0ABP6TWJ9</accession>
<evidence type="ECO:0000313" key="3">
    <source>
        <dbReference type="Proteomes" id="UP001501455"/>
    </source>
</evidence>
<feature type="region of interest" description="Disordered" evidence="1">
    <location>
        <begin position="1"/>
        <end position="43"/>
    </location>
</feature>
<keyword evidence="3" id="KW-1185">Reference proteome</keyword>
<sequence>MTPRKSSHTVPDHGDWAVPYQPADVADLDPATADRRGGVPKPPMTDAVHRVVETEGPIHPDVLLRHLGELLFEPRPSSIRTRVNSAVDALKGEGRITEADGFLDLPGRPCEQARWPLPGLVPRPVEHVAPAERRRALLGLVEDRPRGLGAEQAVGEALKFFGWSARNTAARAKLMADLYRLRDTGTLTGWPDKLEPPAGS</sequence>